<sequence>MNPHPTPFPGKGRPALNPAAKKEKNRPKSTEAVPKSNKPKRTFGAVLSNNIPVERASQKPAAAKPWKPSGVSRNPPKPMNKVSAVSSGAQGRKSASDKKPKHLTSQGWGSPAAISQNDLLCTPVKPTKPLAQDTPFLSAENCSKCRLDKLETSSYWLAQIRLAESAGKHLVSAAFFRLSLECKAQPFVALRNELQHYQSRHGFAFSEKLWSDLCRDYGLPSGELRPDSSDVDNIDGVVVEQDDCNKPEEILDNMDAVKDVSEEIRSVSNFDLQDDKKSISSSNLNEDVNDALKIAGNVSNFDLLSLNDSASERKSSKPNHSDRCCEQAGTISGRKSAGRKDAGAATIRLRDRLKSTRKSRELSSVVNREEAEGIQIALQDAEP</sequence>
<name>A0A2I0B4F1_9ASPA</name>
<dbReference type="OrthoDB" id="1918850at2759"/>
<feature type="compositionally biased region" description="Basic and acidic residues" evidence="1">
    <location>
        <begin position="338"/>
        <end position="352"/>
    </location>
</feature>
<dbReference type="AlphaFoldDB" id="A0A2I0B4F1"/>
<evidence type="ECO:0000256" key="1">
    <source>
        <dbReference type="SAM" id="MobiDB-lite"/>
    </source>
</evidence>
<keyword evidence="3" id="KW-1185">Reference proteome</keyword>
<dbReference type="STRING" id="1088818.A0A2I0B4F1"/>
<protein>
    <submittedName>
        <fullName evidence="2">Uncharacterized protein</fullName>
    </submittedName>
</protein>
<reference evidence="2 3" key="1">
    <citation type="journal article" date="2017" name="Nature">
        <title>The Apostasia genome and the evolution of orchids.</title>
        <authorList>
            <person name="Zhang G.Q."/>
            <person name="Liu K.W."/>
            <person name="Li Z."/>
            <person name="Lohaus R."/>
            <person name="Hsiao Y.Y."/>
            <person name="Niu S.C."/>
            <person name="Wang J.Y."/>
            <person name="Lin Y.C."/>
            <person name="Xu Q."/>
            <person name="Chen L.J."/>
            <person name="Yoshida K."/>
            <person name="Fujiwara S."/>
            <person name="Wang Z.W."/>
            <person name="Zhang Y.Q."/>
            <person name="Mitsuda N."/>
            <person name="Wang M."/>
            <person name="Liu G.H."/>
            <person name="Pecoraro L."/>
            <person name="Huang H.X."/>
            <person name="Xiao X.J."/>
            <person name="Lin M."/>
            <person name="Wu X.Y."/>
            <person name="Wu W.L."/>
            <person name="Chen Y.Y."/>
            <person name="Chang S.B."/>
            <person name="Sakamoto S."/>
            <person name="Ohme-Takagi M."/>
            <person name="Yagi M."/>
            <person name="Zeng S.J."/>
            <person name="Shen C.Y."/>
            <person name="Yeh C.M."/>
            <person name="Luo Y.B."/>
            <person name="Tsai W.C."/>
            <person name="Van de Peer Y."/>
            <person name="Liu Z.J."/>
        </authorList>
    </citation>
    <scope>NUCLEOTIDE SEQUENCE [LARGE SCALE GENOMIC DNA]</scope>
    <source>
        <strain evidence="3">cv. Shenzhen</strain>
        <tissue evidence="2">Stem</tissue>
    </source>
</reference>
<dbReference type="Proteomes" id="UP000236161">
    <property type="component" value="Unassembled WGS sequence"/>
</dbReference>
<feature type="region of interest" description="Disordered" evidence="1">
    <location>
        <begin position="1"/>
        <end position="111"/>
    </location>
</feature>
<dbReference type="PANTHER" id="PTHR34468">
    <property type="entry name" value="MICROTUBULE-ASSOCIATED FUTSCH-LIKE PROTEIN"/>
    <property type="match status" value="1"/>
</dbReference>
<feature type="compositionally biased region" description="Basic and acidic residues" evidence="1">
    <location>
        <begin position="20"/>
        <end position="29"/>
    </location>
</feature>
<dbReference type="PANTHER" id="PTHR34468:SF3">
    <property type="entry name" value="OS03G0288900 PROTEIN"/>
    <property type="match status" value="1"/>
</dbReference>
<proteinExistence type="predicted"/>
<feature type="compositionally biased region" description="Basic and acidic residues" evidence="1">
    <location>
        <begin position="310"/>
        <end position="325"/>
    </location>
</feature>
<evidence type="ECO:0000313" key="2">
    <source>
        <dbReference type="EMBL" id="PKA62676.1"/>
    </source>
</evidence>
<evidence type="ECO:0000313" key="3">
    <source>
        <dbReference type="Proteomes" id="UP000236161"/>
    </source>
</evidence>
<dbReference type="EMBL" id="KZ451916">
    <property type="protein sequence ID" value="PKA62676.1"/>
    <property type="molecule type" value="Genomic_DNA"/>
</dbReference>
<organism evidence="2 3">
    <name type="scientific">Apostasia shenzhenica</name>
    <dbReference type="NCBI Taxonomy" id="1088818"/>
    <lineage>
        <taxon>Eukaryota</taxon>
        <taxon>Viridiplantae</taxon>
        <taxon>Streptophyta</taxon>
        <taxon>Embryophyta</taxon>
        <taxon>Tracheophyta</taxon>
        <taxon>Spermatophyta</taxon>
        <taxon>Magnoliopsida</taxon>
        <taxon>Liliopsida</taxon>
        <taxon>Asparagales</taxon>
        <taxon>Orchidaceae</taxon>
        <taxon>Apostasioideae</taxon>
        <taxon>Apostasia</taxon>
    </lineage>
</organism>
<accession>A0A2I0B4F1</accession>
<gene>
    <name evidence="2" type="ORF">AXF42_Ash012263</name>
</gene>
<feature type="region of interest" description="Disordered" evidence="1">
    <location>
        <begin position="310"/>
        <end position="352"/>
    </location>
</feature>